<evidence type="ECO:0000313" key="1">
    <source>
        <dbReference type="EMBL" id="RKP15953.1"/>
    </source>
</evidence>
<dbReference type="Proteomes" id="UP000281549">
    <property type="component" value="Unassembled WGS sequence"/>
</dbReference>
<name>A0A4P9Y9T0_ROZAC</name>
<proteinExistence type="predicted"/>
<sequence>MKTHQPLQITFEKSKRSILSQWLKNVQRYFYPVIQDDKPLKASNTGSMLQFTQQSIKPFHFQINYDLSFLGDVLEGAVVNFCVQLIANTTHSNSQVRLEAVFLVYQLATILDAKLVEPADVVLSYFQNDDSNLEVGVQLLVKKVSKPFSVFAVALATGLEGLYACPESGIRVTCITAMAVLVHENEEVFVHEDQ</sequence>
<gene>
    <name evidence="1" type="ORF">ROZALSC1DRAFT_25840</name>
</gene>
<feature type="non-terminal residue" evidence="1">
    <location>
        <position position="194"/>
    </location>
</feature>
<protein>
    <submittedName>
        <fullName evidence="1">Uncharacterized protein</fullName>
    </submittedName>
</protein>
<accession>A0A4P9Y9T0</accession>
<reference evidence="2" key="1">
    <citation type="journal article" date="2018" name="Nat. Microbiol.">
        <title>Leveraging single-cell genomics to expand the fungal tree of life.</title>
        <authorList>
            <person name="Ahrendt S.R."/>
            <person name="Quandt C.A."/>
            <person name="Ciobanu D."/>
            <person name="Clum A."/>
            <person name="Salamov A."/>
            <person name="Andreopoulos B."/>
            <person name="Cheng J.F."/>
            <person name="Woyke T."/>
            <person name="Pelin A."/>
            <person name="Henrissat B."/>
            <person name="Reynolds N.K."/>
            <person name="Benny G.L."/>
            <person name="Smith M.E."/>
            <person name="James T.Y."/>
            <person name="Grigoriev I.V."/>
        </authorList>
    </citation>
    <scope>NUCLEOTIDE SEQUENCE [LARGE SCALE GENOMIC DNA]</scope>
    <source>
        <strain evidence="2">CSF55</strain>
    </source>
</reference>
<dbReference type="EMBL" id="ML007269">
    <property type="protein sequence ID" value="RKP15953.1"/>
    <property type="molecule type" value="Genomic_DNA"/>
</dbReference>
<organism evidence="1 2">
    <name type="scientific">Rozella allomycis (strain CSF55)</name>
    <dbReference type="NCBI Taxonomy" id="988480"/>
    <lineage>
        <taxon>Eukaryota</taxon>
        <taxon>Fungi</taxon>
        <taxon>Fungi incertae sedis</taxon>
        <taxon>Cryptomycota</taxon>
        <taxon>Cryptomycota incertae sedis</taxon>
        <taxon>Rozella</taxon>
    </lineage>
</organism>
<dbReference type="AlphaFoldDB" id="A0A4P9Y9T0"/>
<evidence type="ECO:0000313" key="2">
    <source>
        <dbReference type="Proteomes" id="UP000281549"/>
    </source>
</evidence>